<dbReference type="PANTHER" id="PTHR24361:SF613">
    <property type="entry name" value="NUCLEAR RECEPTOR-BINDING PROTEIN-RELATED"/>
    <property type="match status" value="1"/>
</dbReference>
<sequence length="365" mass="41139">MSLIHPRYIPRDPSEVQHISSSIQIIRTRDNAAFLASKIPTMVTKDAKKNTTNTKLASAILPTAAIPISLILNHPNIISLVDIIPTSACNGPASEAGPFGDITVWEDMDAGSLAYLLPAPEEYPDFADEKGWHLLAAQNFHRFSLPESLCWHVLKSISRALLWLHHGVKETESIPGEWLRHDDDWHTILIRDISASQIWLKKPRGNETYGECKIGGFQWAKVCASVGGLVASTQKVEEASREKMFYWPPEIYRHTHSWTRVSEVWALGATVYTMMTGMPPPRFYNYEWQISRMNDKGFSEALRDIVAEMLRPHPKDRMQTKDLVNQVDDAWEGWRATTEEGAHYVDVLDKVVLRSALGTSGALVL</sequence>
<gene>
    <name evidence="2" type="ORF">NA56DRAFT_635094</name>
</gene>
<evidence type="ECO:0000313" key="2">
    <source>
        <dbReference type="EMBL" id="PMD15012.1"/>
    </source>
</evidence>
<name>A0A2J6PLT0_9HELO</name>
<dbReference type="Proteomes" id="UP000235672">
    <property type="component" value="Unassembled WGS sequence"/>
</dbReference>
<proteinExistence type="predicted"/>
<reference evidence="2 3" key="1">
    <citation type="submission" date="2016-05" db="EMBL/GenBank/DDBJ databases">
        <title>A degradative enzymes factory behind the ericoid mycorrhizal symbiosis.</title>
        <authorList>
            <consortium name="DOE Joint Genome Institute"/>
            <person name="Martino E."/>
            <person name="Morin E."/>
            <person name="Grelet G."/>
            <person name="Kuo A."/>
            <person name="Kohler A."/>
            <person name="Daghino S."/>
            <person name="Barry K."/>
            <person name="Choi C."/>
            <person name="Cichocki N."/>
            <person name="Clum A."/>
            <person name="Copeland A."/>
            <person name="Hainaut M."/>
            <person name="Haridas S."/>
            <person name="Labutti K."/>
            <person name="Lindquist E."/>
            <person name="Lipzen A."/>
            <person name="Khouja H.-R."/>
            <person name="Murat C."/>
            <person name="Ohm R."/>
            <person name="Olson A."/>
            <person name="Spatafora J."/>
            <person name="Veneault-Fourrey C."/>
            <person name="Henrissat B."/>
            <person name="Grigoriev I."/>
            <person name="Martin F."/>
            <person name="Perotto S."/>
        </authorList>
    </citation>
    <scope>NUCLEOTIDE SEQUENCE [LARGE SCALE GENOMIC DNA]</scope>
    <source>
        <strain evidence="2 3">UAMH 7357</strain>
    </source>
</reference>
<dbReference type="InterPro" id="IPR053235">
    <property type="entry name" value="Ser_Thr_kinase"/>
</dbReference>
<accession>A0A2J6PLT0</accession>
<keyword evidence="2" id="KW-0418">Kinase</keyword>
<dbReference type="SUPFAM" id="SSF56112">
    <property type="entry name" value="Protein kinase-like (PK-like)"/>
    <property type="match status" value="1"/>
</dbReference>
<keyword evidence="3" id="KW-1185">Reference proteome</keyword>
<dbReference type="InterPro" id="IPR000719">
    <property type="entry name" value="Prot_kinase_dom"/>
</dbReference>
<dbReference type="GO" id="GO:0005524">
    <property type="term" value="F:ATP binding"/>
    <property type="evidence" value="ECO:0007669"/>
    <property type="project" value="InterPro"/>
</dbReference>
<dbReference type="GO" id="GO:0006974">
    <property type="term" value="P:DNA damage response"/>
    <property type="evidence" value="ECO:0007669"/>
    <property type="project" value="TreeGrafter"/>
</dbReference>
<dbReference type="STRING" id="1745343.A0A2J6PLT0"/>
<dbReference type="GO" id="GO:0005737">
    <property type="term" value="C:cytoplasm"/>
    <property type="evidence" value="ECO:0007669"/>
    <property type="project" value="TreeGrafter"/>
</dbReference>
<dbReference type="PROSITE" id="PS50011">
    <property type="entry name" value="PROTEIN_KINASE_DOM"/>
    <property type="match status" value="1"/>
</dbReference>
<organism evidence="2 3">
    <name type="scientific">Hyaloscypha hepaticicola</name>
    <dbReference type="NCBI Taxonomy" id="2082293"/>
    <lineage>
        <taxon>Eukaryota</taxon>
        <taxon>Fungi</taxon>
        <taxon>Dikarya</taxon>
        <taxon>Ascomycota</taxon>
        <taxon>Pezizomycotina</taxon>
        <taxon>Leotiomycetes</taxon>
        <taxon>Helotiales</taxon>
        <taxon>Hyaloscyphaceae</taxon>
        <taxon>Hyaloscypha</taxon>
    </lineage>
</organism>
<dbReference type="Gene3D" id="1.10.510.10">
    <property type="entry name" value="Transferase(Phosphotransferase) domain 1"/>
    <property type="match status" value="1"/>
</dbReference>
<dbReference type="AlphaFoldDB" id="A0A2J6PLT0"/>
<dbReference type="EMBL" id="KZ613516">
    <property type="protein sequence ID" value="PMD15012.1"/>
    <property type="molecule type" value="Genomic_DNA"/>
</dbReference>
<feature type="domain" description="Protein kinase" evidence="1">
    <location>
        <begin position="1"/>
        <end position="332"/>
    </location>
</feature>
<dbReference type="InterPro" id="IPR011009">
    <property type="entry name" value="Kinase-like_dom_sf"/>
</dbReference>
<evidence type="ECO:0000259" key="1">
    <source>
        <dbReference type="PROSITE" id="PS50011"/>
    </source>
</evidence>
<dbReference type="OrthoDB" id="4062651at2759"/>
<dbReference type="PANTHER" id="PTHR24361">
    <property type="entry name" value="MITOGEN-ACTIVATED KINASE KINASE KINASE"/>
    <property type="match status" value="1"/>
</dbReference>
<evidence type="ECO:0000313" key="3">
    <source>
        <dbReference type="Proteomes" id="UP000235672"/>
    </source>
</evidence>
<dbReference type="GO" id="GO:0004674">
    <property type="term" value="F:protein serine/threonine kinase activity"/>
    <property type="evidence" value="ECO:0007669"/>
    <property type="project" value="TreeGrafter"/>
</dbReference>
<keyword evidence="2" id="KW-0808">Transferase</keyword>
<protein>
    <submittedName>
        <fullName evidence="2">Kinase-like protein</fullName>
    </submittedName>
</protein>